<comment type="subcellular location">
    <subcellularLocation>
        <location evidence="1">Cell membrane</location>
        <topology evidence="1">Peripheral membrane protein</topology>
    </subcellularLocation>
</comment>
<organism evidence="7 8">
    <name type="scientific">Marinilactibacillus piezotolerans</name>
    <dbReference type="NCBI Taxonomy" id="258723"/>
    <lineage>
        <taxon>Bacteria</taxon>
        <taxon>Bacillati</taxon>
        <taxon>Bacillota</taxon>
        <taxon>Bacilli</taxon>
        <taxon>Lactobacillales</taxon>
        <taxon>Carnobacteriaceae</taxon>
        <taxon>Marinilactibacillus</taxon>
    </lineage>
</organism>
<evidence type="ECO:0000256" key="1">
    <source>
        <dbReference type="ARBA" id="ARBA00004202"/>
    </source>
</evidence>
<dbReference type="GO" id="GO:0019350">
    <property type="term" value="P:teichoic acid biosynthetic process"/>
    <property type="evidence" value="ECO:0007669"/>
    <property type="project" value="UniProtKB-KW"/>
</dbReference>
<dbReference type="PANTHER" id="PTHR37316:SF1">
    <property type="entry name" value="TEICHOIC ACID GLYCEROL-PHOSPHATE PRIMASE"/>
    <property type="match status" value="1"/>
</dbReference>
<dbReference type="InterPro" id="IPR043148">
    <property type="entry name" value="TagF_C"/>
</dbReference>
<name>A0A1I3YZZ3_9LACT</name>
<keyword evidence="4 7" id="KW-0808">Transferase</keyword>
<evidence type="ECO:0000256" key="2">
    <source>
        <dbReference type="ARBA" id="ARBA00010488"/>
    </source>
</evidence>
<keyword evidence="5" id="KW-0777">Teichoic acid biosynthesis</keyword>
<evidence type="ECO:0000256" key="3">
    <source>
        <dbReference type="ARBA" id="ARBA00022475"/>
    </source>
</evidence>
<sequence>MEQIKKIIYIWLVRFFSIFSKPLSIKKRIVYLMSFPKNDNGLLSALITENPNVEIIILFEKNCEEEAIRFEKMGAKIFPISTSVTFLQKAIPILMQSKVILCDNYFPFLAGLYPKKETTIIQIWHANGAIKRFGLEDPTAIGRSFFDHLRFKQVYKRFDEYIVGSEMMGEVFRNSYGASKNSIKSYGNPRTDIYFNQKLIDEKRDSFFTKYPELKKKKIILYAPTYRNGLEDEYPFNVQQLYEALGSDYAILMKKHPHVLTKPVEKNYNGFLYGNLSQYSIEDLLMVTDILITDYSSVTFDFTLLNNANKIIFYCYDLEEYDQVTGLQKDLKNWLPGEIVQSMDELILQIKKTQDCHFENFNNKWNTYNNGQSIKRLLQHIQELL</sequence>
<evidence type="ECO:0000256" key="5">
    <source>
        <dbReference type="ARBA" id="ARBA00022944"/>
    </source>
</evidence>
<dbReference type="GO" id="GO:0047355">
    <property type="term" value="F:CDP-glycerol glycerophosphotransferase activity"/>
    <property type="evidence" value="ECO:0007669"/>
    <property type="project" value="InterPro"/>
</dbReference>
<dbReference type="InterPro" id="IPR051612">
    <property type="entry name" value="Teichoic_Acid_Biosynth"/>
</dbReference>
<dbReference type="AlphaFoldDB" id="A0A1I3YZZ3"/>
<evidence type="ECO:0000313" key="8">
    <source>
        <dbReference type="Proteomes" id="UP000199589"/>
    </source>
</evidence>
<dbReference type="PANTHER" id="PTHR37316">
    <property type="entry name" value="TEICHOIC ACID GLYCEROL-PHOSPHATE PRIMASE"/>
    <property type="match status" value="1"/>
</dbReference>
<protein>
    <submittedName>
        <fullName evidence="7">CDP-glycerol glycerophosphotransferase, TagB/SpsB family</fullName>
    </submittedName>
</protein>
<evidence type="ECO:0000256" key="4">
    <source>
        <dbReference type="ARBA" id="ARBA00022679"/>
    </source>
</evidence>
<accession>A0A1I3YZZ3</accession>
<proteinExistence type="inferred from homology"/>
<dbReference type="InterPro" id="IPR007554">
    <property type="entry name" value="Glycerophosphate_synth"/>
</dbReference>
<dbReference type="GO" id="GO:0005886">
    <property type="term" value="C:plasma membrane"/>
    <property type="evidence" value="ECO:0007669"/>
    <property type="project" value="UniProtKB-SubCell"/>
</dbReference>
<comment type="similarity">
    <text evidence="2">Belongs to the CDP-glycerol glycerophosphotransferase family.</text>
</comment>
<dbReference type="RefSeq" id="WP_091897842.1">
    <property type="nucleotide sequence ID" value="NZ_FOSJ01000027.1"/>
</dbReference>
<dbReference type="Gene3D" id="3.40.50.11820">
    <property type="match status" value="1"/>
</dbReference>
<gene>
    <name evidence="7" type="ORF">SAMN04488569_102711</name>
</gene>
<dbReference type="Proteomes" id="UP000199589">
    <property type="component" value="Unassembled WGS sequence"/>
</dbReference>
<dbReference type="Pfam" id="PF04464">
    <property type="entry name" value="Glyphos_transf"/>
    <property type="match status" value="1"/>
</dbReference>
<evidence type="ECO:0000256" key="6">
    <source>
        <dbReference type="ARBA" id="ARBA00023136"/>
    </source>
</evidence>
<dbReference type="InterPro" id="IPR043149">
    <property type="entry name" value="TagF_N"/>
</dbReference>
<dbReference type="EMBL" id="FOSJ01000027">
    <property type="protein sequence ID" value="SFK37393.1"/>
    <property type="molecule type" value="Genomic_DNA"/>
</dbReference>
<dbReference type="SUPFAM" id="SSF53756">
    <property type="entry name" value="UDP-Glycosyltransferase/glycogen phosphorylase"/>
    <property type="match status" value="1"/>
</dbReference>
<dbReference type="OrthoDB" id="9811865at2"/>
<evidence type="ECO:0000313" key="7">
    <source>
        <dbReference type="EMBL" id="SFK37393.1"/>
    </source>
</evidence>
<keyword evidence="3" id="KW-1003">Cell membrane</keyword>
<keyword evidence="6" id="KW-0472">Membrane</keyword>
<keyword evidence="8" id="KW-1185">Reference proteome</keyword>
<dbReference type="Gene3D" id="3.40.50.12580">
    <property type="match status" value="1"/>
</dbReference>
<reference evidence="8" key="1">
    <citation type="submission" date="2016-10" db="EMBL/GenBank/DDBJ databases">
        <authorList>
            <person name="Varghese N."/>
            <person name="Submissions S."/>
        </authorList>
    </citation>
    <scope>NUCLEOTIDE SEQUENCE [LARGE SCALE GENOMIC DNA]</scope>
    <source>
        <strain evidence="8">DSM 16108</strain>
    </source>
</reference>